<protein>
    <submittedName>
        <fullName evidence="2">Uncharacterized protein</fullName>
    </submittedName>
</protein>
<dbReference type="Proteomes" id="UP000014500">
    <property type="component" value="Unassembled WGS sequence"/>
</dbReference>
<name>T1IWD1_STRMM</name>
<reference evidence="2" key="2">
    <citation type="submission" date="2015-02" db="UniProtKB">
        <authorList>
            <consortium name="EnsemblMetazoa"/>
        </authorList>
    </citation>
    <scope>IDENTIFICATION</scope>
</reference>
<proteinExistence type="predicted"/>
<sequence>MSEYQSCLDLDEKWATMFAASVENIRYMFRWMLLFMQGRNSYPQSSHIYSESDIGSAISAVCIEFVRRRRGLVCIGDGEQFVVLASLNTMTKNYTDKVMTLIGICEVVMPISNTFCGKTDLSRLRVVRRELVCKISILMINFTILFISLLTQSFGLKVLYANQKDEAFEPILIAIYFFCLLLFAASKVCAIKIRSAPVPGNHSNTATLDSGNEADSRLPGKELMSIVDWMPTSTTWGWESAGRKTPLPPNRATSHYIHFVKVTFLTGRLETRPVTVTLSERSKHNKLEIEKINKTYKKNCVSFKTYSVLFIFLFDGGTQEARKGVRMRGQGLTRAVHQVCPLILLSSLHCLADKSRITYWLALYKSQKLASLGYHFGLVLLVPDELGDNLVLHCNVTSLEAYFQSVVALEIWKMISRGNSARGSKMMVGGLQFTLMVDPSTGFDLLPPQGVTFLFRAPGPSGKVSKVGFDLSILVCKQHYGLKDRGENIYKINKNLTHYKSKHTRFTSGDFGVLNIPIKTT</sequence>
<keyword evidence="3" id="KW-1185">Reference proteome</keyword>
<dbReference type="AlphaFoldDB" id="T1IWD1"/>
<keyword evidence="1" id="KW-1133">Transmembrane helix</keyword>
<dbReference type="EnsemblMetazoa" id="SMAR005497-RA">
    <property type="protein sequence ID" value="SMAR005497-PA"/>
    <property type="gene ID" value="SMAR005497"/>
</dbReference>
<feature type="transmembrane region" description="Helical" evidence="1">
    <location>
        <begin position="171"/>
        <end position="190"/>
    </location>
</feature>
<accession>T1IWD1</accession>
<dbReference type="HOGENOM" id="CLU_523082_0_0_1"/>
<evidence type="ECO:0000313" key="3">
    <source>
        <dbReference type="Proteomes" id="UP000014500"/>
    </source>
</evidence>
<organism evidence="2 3">
    <name type="scientific">Strigamia maritima</name>
    <name type="common">European centipede</name>
    <name type="synonym">Geophilus maritimus</name>
    <dbReference type="NCBI Taxonomy" id="126957"/>
    <lineage>
        <taxon>Eukaryota</taxon>
        <taxon>Metazoa</taxon>
        <taxon>Ecdysozoa</taxon>
        <taxon>Arthropoda</taxon>
        <taxon>Myriapoda</taxon>
        <taxon>Chilopoda</taxon>
        <taxon>Pleurostigmophora</taxon>
        <taxon>Geophilomorpha</taxon>
        <taxon>Linotaeniidae</taxon>
        <taxon>Strigamia</taxon>
    </lineage>
</organism>
<dbReference type="EMBL" id="JH431612">
    <property type="status" value="NOT_ANNOTATED_CDS"/>
    <property type="molecule type" value="Genomic_DNA"/>
</dbReference>
<evidence type="ECO:0000313" key="2">
    <source>
        <dbReference type="EnsemblMetazoa" id="SMAR005497-PA"/>
    </source>
</evidence>
<feature type="transmembrane region" description="Helical" evidence="1">
    <location>
        <begin position="131"/>
        <end position="151"/>
    </location>
</feature>
<keyword evidence="1" id="KW-0812">Transmembrane</keyword>
<keyword evidence="1" id="KW-0472">Membrane</keyword>
<reference evidence="3" key="1">
    <citation type="submission" date="2011-05" db="EMBL/GenBank/DDBJ databases">
        <authorList>
            <person name="Richards S.R."/>
            <person name="Qu J."/>
            <person name="Jiang H."/>
            <person name="Jhangiani S.N."/>
            <person name="Agravi P."/>
            <person name="Goodspeed R."/>
            <person name="Gross S."/>
            <person name="Mandapat C."/>
            <person name="Jackson L."/>
            <person name="Mathew T."/>
            <person name="Pu L."/>
            <person name="Thornton R."/>
            <person name="Saada N."/>
            <person name="Wilczek-Boney K.B."/>
            <person name="Lee S."/>
            <person name="Kovar C."/>
            <person name="Wu Y."/>
            <person name="Scherer S.E."/>
            <person name="Worley K.C."/>
            <person name="Muzny D.M."/>
            <person name="Gibbs R."/>
        </authorList>
    </citation>
    <scope>NUCLEOTIDE SEQUENCE</scope>
    <source>
        <strain evidence="3">Brora</strain>
    </source>
</reference>
<evidence type="ECO:0000256" key="1">
    <source>
        <dbReference type="SAM" id="Phobius"/>
    </source>
</evidence>